<evidence type="ECO:0000313" key="1">
    <source>
        <dbReference type="EMBL" id="MBE1878803.1"/>
    </source>
</evidence>
<evidence type="ECO:0000313" key="2">
    <source>
        <dbReference type="Proteomes" id="UP000625527"/>
    </source>
</evidence>
<comment type="caution">
    <text evidence="1">The sequence shown here is derived from an EMBL/GenBank/DDBJ whole genome shotgun (WGS) entry which is preliminary data.</text>
</comment>
<keyword evidence="2" id="KW-1185">Reference proteome</keyword>
<dbReference type="Proteomes" id="UP000625527">
    <property type="component" value="Unassembled WGS sequence"/>
</dbReference>
<organism evidence="1 2">
    <name type="scientific">Myceligenerans pegani</name>
    <dbReference type="NCBI Taxonomy" id="2776917"/>
    <lineage>
        <taxon>Bacteria</taxon>
        <taxon>Bacillati</taxon>
        <taxon>Actinomycetota</taxon>
        <taxon>Actinomycetes</taxon>
        <taxon>Micrococcales</taxon>
        <taxon>Promicromonosporaceae</taxon>
        <taxon>Myceligenerans</taxon>
    </lineage>
</organism>
<proteinExistence type="predicted"/>
<dbReference type="Gene3D" id="2.30.40.10">
    <property type="entry name" value="Urease, subunit C, domain 1"/>
    <property type="match status" value="1"/>
</dbReference>
<protein>
    <submittedName>
        <fullName evidence="1">Atu4866 domain-containing protein</fullName>
    </submittedName>
</protein>
<dbReference type="InterPro" id="IPR020955">
    <property type="entry name" value="Uncharacterised_Atu4866"/>
</dbReference>
<reference evidence="1 2" key="1">
    <citation type="submission" date="2020-10" db="EMBL/GenBank/DDBJ databases">
        <title>Myceligenerans pegani sp. nov., an endophytic actinomycete isolated from Peganum harmala L. in Xinjiang, China.</title>
        <authorList>
            <person name="Xin L."/>
        </authorList>
    </citation>
    <scope>NUCLEOTIDE SEQUENCE [LARGE SCALE GENOMIC DNA]</scope>
    <source>
        <strain evidence="1 2">TRM65318</strain>
    </source>
</reference>
<sequence>MNAVTSGSDPAAGPRDAPAGDLVVTDAVIHATPSRTIRGDLWAYRGRITHAGPQVGAVQPDAEVIPAGGAAVVPLLVDSAVRALPEGRRGAFDLVPGNPATFAVIGDRVTESRIRRMLVVQPGDLLAAVVAGQVEARRGRPTRPAGSGVSDDDARRWHGAWHDPGRDMTQHLLPGGRYTETRDGRRDAWTGSYWVCEDRITYFDDTGFWAFGQLVDGVLHHAGFILRRT</sequence>
<dbReference type="RefSeq" id="WP_192865365.1">
    <property type="nucleotide sequence ID" value="NZ_JADAQT010000111.1"/>
</dbReference>
<dbReference type="InterPro" id="IPR011059">
    <property type="entry name" value="Metal-dep_hydrolase_composite"/>
</dbReference>
<dbReference type="InterPro" id="IPR038646">
    <property type="entry name" value="Atu4866-like_sf"/>
</dbReference>
<name>A0ABR9N571_9MICO</name>
<accession>A0ABR9N571</accession>
<gene>
    <name evidence="1" type="ORF">IHE71_24205</name>
</gene>
<dbReference type="Gene3D" id="2.40.128.290">
    <property type="entry name" value="Uncharacterised protein Atu4866, PF11512"/>
    <property type="match status" value="1"/>
</dbReference>
<dbReference type="EMBL" id="JADAQT010000111">
    <property type="protein sequence ID" value="MBE1878803.1"/>
    <property type="molecule type" value="Genomic_DNA"/>
</dbReference>
<dbReference type="SUPFAM" id="SSF51338">
    <property type="entry name" value="Composite domain of metallo-dependent hydrolases"/>
    <property type="match status" value="1"/>
</dbReference>
<dbReference type="Pfam" id="PF11512">
    <property type="entry name" value="Atu4866"/>
    <property type="match status" value="1"/>
</dbReference>